<feature type="region of interest" description="Disordered" evidence="2">
    <location>
        <begin position="51"/>
        <end position="71"/>
    </location>
</feature>
<name>A0ABW5S6J0_9BACL</name>
<sequence>MLSMLMEIRQELSELKGEIKGFNSSLAKIEAADERSQKALAIAIETQHKQQEFESEYEEHQKTQKARAEKSVADRKTTRRWLIGVLLTVISMIITNLIKWFR</sequence>
<dbReference type="Proteomes" id="UP001597399">
    <property type="component" value="Unassembled WGS sequence"/>
</dbReference>
<dbReference type="EMBL" id="JBHUMQ010000034">
    <property type="protein sequence ID" value="MFD2695018.1"/>
    <property type="molecule type" value="Genomic_DNA"/>
</dbReference>
<keyword evidence="3" id="KW-0812">Transmembrane</keyword>
<evidence type="ECO:0000256" key="2">
    <source>
        <dbReference type="SAM" id="MobiDB-lite"/>
    </source>
</evidence>
<reference evidence="5" key="1">
    <citation type="journal article" date="2019" name="Int. J. Syst. Evol. Microbiol.">
        <title>The Global Catalogue of Microorganisms (GCM) 10K type strain sequencing project: providing services to taxonomists for standard genome sequencing and annotation.</title>
        <authorList>
            <consortium name="The Broad Institute Genomics Platform"/>
            <consortium name="The Broad Institute Genome Sequencing Center for Infectious Disease"/>
            <person name="Wu L."/>
            <person name="Ma J."/>
        </authorList>
    </citation>
    <scope>NUCLEOTIDE SEQUENCE [LARGE SCALE GENOMIC DNA]</scope>
    <source>
        <strain evidence="5">TISTR 2466</strain>
    </source>
</reference>
<evidence type="ECO:0000256" key="3">
    <source>
        <dbReference type="SAM" id="Phobius"/>
    </source>
</evidence>
<proteinExistence type="predicted"/>
<accession>A0ABW5S6J0</accession>
<evidence type="ECO:0000313" key="4">
    <source>
        <dbReference type="EMBL" id="MFD2695018.1"/>
    </source>
</evidence>
<keyword evidence="5" id="KW-1185">Reference proteome</keyword>
<evidence type="ECO:0000256" key="1">
    <source>
        <dbReference type="SAM" id="Coils"/>
    </source>
</evidence>
<feature type="coiled-coil region" evidence="1">
    <location>
        <begin position="5"/>
        <end position="32"/>
    </location>
</feature>
<gene>
    <name evidence="4" type="ORF">ACFSUE_15485</name>
</gene>
<feature type="transmembrane region" description="Helical" evidence="3">
    <location>
        <begin position="81"/>
        <end position="101"/>
    </location>
</feature>
<evidence type="ECO:0000313" key="5">
    <source>
        <dbReference type="Proteomes" id="UP001597399"/>
    </source>
</evidence>
<comment type="caution">
    <text evidence="4">The sequence shown here is derived from an EMBL/GenBank/DDBJ whole genome shotgun (WGS) entry which is preliminary data.</text>
</comment>
<keyword evidence="3" id="KW-0472">Membrane</keyword>
<keyword evidence="3" id="KW-1133">Transmembrane helix</keyword>
<dbReference type="RefSeq" id="WP_253064740.1">
    <property type="nucleotide sequence ID" value="NZ_JAMXWM010000031.1"/>
</dbReference>
<keyword evidence="1" id="KW-0175">Coiled coil</keyword>
<protein>
    <submittedName>
        <fullName evidence="4">Uncharacterized protein</fullName>
    </submittedName>
</protein>
<organism evidence="4 5">
    <name type="scientific">Sporolactobacillus shoreicorticis</name>
    <dbReference type="NCBI Taxonomy" id="1923877"/>
    <lineage>
        <taxon>Bacteria</taxon>
        <taxon>Bacillati</taxon>
        <taxon>Bacillota</taxon>
        <taxon>Bacilli</taxon>
        <taxon>Bacillales</taxon>
        <taxon>Sporolactobacillaceae</taxon>
        <taxon>Sporolactobacillus</taxon>
    </lineage>
</organism>